<feature type="domain" description="CCHC-type" evidence="7">
    <location>
        <begin position="124"/>
        <end position="139"/>
    </location>
</feature>
<evidence type="ECO:0000256" key="5">
    <source>
        <dbReference type="PROSITE-ProRule" id="PRU00047"/>
    </source>
</evidence>
<feature type="domain" description="CCHC-type" evidence="7">
    <location>
        <begin position="92"/>
        <end position="107"/>
    </location>
</feature>
<evidence type="ECO:0000256" key="4">
    <source>
        <dbReference type="ARBA" id="ARBA00022833"/>
    </source>
</evidence>
<dbReference type="PROSITE" id="PS50158">
    <property type="entry name" value="ZF_CCHC"/>
    <property type="match status" value="4"/>
</dbReference>
<feature type="region of interest" description="Disordered" evidence="6">
    <location>
        <begin position="1"/>
        <end position="24"/>
    </location>
</feature>
<sequence length="262" mass="29168">MAAVQSEERSKILQRRRELRKAKKQKAKHFKTLKHQARCEKKAEIVAKIRAKRDEVHWNDNNGENGCWLCGEVTHRKQDCPNRALGELNKTCYQCRRRGHTSQNCPQKGTDDLGGQPQQQSEVCFNCGDGSHSLRHCPKPIENGGATHATCFVCKQQGHLSSKCPQNKTGVYPKGGCCKLCKSIEHLARDCPVGNISVDGSSSGKNKKTKFSNDDDGCVDYDANSGDALDAVQLSRDGCAVEDDDKQADTRKSKKYSKRVKF</sequence>
<dbReference type="PROSITE" id="PS51736">
    <property type="entry name" value="RECOMBINASES_3"/>
    <property type="match status" value="1"/>
</dbReference>
<dbReference type="GO" id="GO:0003677">
    <property type="term" value="F:DNA binding"/>
    <property type="evidence" value="ECO:0007669"/>
    <property type="project" value="InterPro"/>
</dbReference>
<evidence type="ECO:0000313" key="9">
    <source>
        <dbReference type="EMBL" id="CEG41153.1"/>
    </source>
</evidence>
<dbReference type="SMART" id="SM00343">
    <property type="entry name" value="ZnF_C2HC"/>
    <property type="match status" value="5"/>
</dbReference>
<dbReference type="OMA" id="RDCPVGN"/>
<feature type="compositionally biased region" description="Basic residues" evidence="6">
    <location>
        <begin position="252"/>
        <end position="262"/>
    </location>
</feature>
<protein>
    <submittedName>
        <fullName evidence="9">Zinc knuckle (Cchc-type) family protein</fullName>
    </submittedName>
</protein>
<feature type="domain" description="Resolvase/invertase-type recombinase catalytic" evidence="8">
    <location>
        <begin position="1"/>
        <end position="27"/>
    </location>
</feature>
<feature type="region of interest" description="Disordered" evidence="6">
    <location>
        <begin position="240"/>
        <end position="262"/>
    </location>
</feature>
<dbReference type="GO" id="GO:0000150">
    <property type="term" value="F:DNA strand exchange activity"/>
    <property type="evidence" value="ECO:0007669"/>
    <property type="project" value="InterPro"/>
</dbReference>
<dbReference type="InterPro" id="IPR001878">
    <property type="entry name" value="Znf_CCHC"/>
</dbReference>
<dbReference type="SUPFAM" id="SSF57756">
    <property type="entry name" value="Retrovirus zinc finger-like domains"/>
    <property type="match status" value="2"/>
</dbReference>
<feature type="domain" description="CCHC-type" evidence="7">
    <location>
        <begin position="151"/>
        <end position="166"/>
    </location>
</feature>
<dbReference type="Proteomes" id="UP000054928">
    <property type="component" value="Unassembled WGS sequence"/>
</dbReference>
<evidence type="ECO:0000313" key="10">
    <source>
        <dbReference type="Proteomes" id="UP000054928"/>
    </source>
</evidence>
<keyword evidence="4" id="KW-0862">Zinc</keyword>
<proteinExistence type="predicted"/>
<dbReference type="EMBL" id="CCYD01000524">
    <property type="protein sequence ID" value="CEG41153.1"/>
    <property type="molecule type" value="Genomic_DNA"/>
</dbReference>
<organism evidence="9 10">
    <name type="scientific">Plasmopara halstedii</name>
    <name type="common">Downy mildew of sunflower</name>
    <dbReference type="NCBI Taxonomy" id="4781"/>
    <lineage>
        <taxon>Eukaryota</taxon>
        <taxon>Sar</taxon>
        <taxon>Stramenopiles</taxon>
        <taxon>Oomycota</taxon>
        <taxon>Peronosporomycetes</taxon>
        <taxon>Peronosporales</taxon>
        <taxon>Peronosporaceae</taxon>
        <taxon>Plasmopara</taxon>
    </lineage>
</organism>
<keyword evidence="2" id="KW-0677">Repeat</keyword>
<dbReference type="PANTHER" id="PTHR47798">
    <property type="entry name" value="OS04G0555800 PROTEIN"/>
    <property type="match status" value="1"/>
</dbReference>
<dbReference type="RefSeq" id="XP_024577522.1">
    <property type="nucleotide sequence ID" value="XM_024726890.1"/>
</dbReference>
<evidence type="ECO:0000256" key="6">
    <source>
        <dbReference type="SAM" id="MobiDB-lite"/>
    </source>
</evidence>
<evidence type="ECO:0000259" key="7">
    <source>
        <dbReference type="PROSITE" id="PS50158"/>
    </source>
</evidence>
<keyword evidence="10" id="KW-1185">Reference proteome</keyword>
<reference evidence="10" key="1">
    <citation type="submission" date="2014-09" db="EMBL/GenBank/DDBJ databases">
        <authorList>
            <person name="Sharma Rahul"/>
            <person name="Thines Marco"/>
        </authorList>
    </citation>
    <scope>NUCLEOTIDE SEQUENCE [LARGE SCALE GENOMIC DNA]</scope>
</reference>
<dbReference type="FunFam" id="4.10.60.10:FF:000091">
    <property type="entry name" value="Zinc finger CCHC-type-containing 9"/>
    <property type="match status" value="1"/>
</dbReference>
<dbReference type="STRING" id="4781.A0A0P1AKP9"/>
<evidence type="ECO:0000256" key="1">
    <source>
        <dbReference type="ARBA" id="ARBA00022723"/>
    </source>
</evidence>
<keyword evidence="1" id="KW-0479">Metal-binding</keyword>
<dbReference type="Gene3D" id="4.10.60.10">
    <property type="entry name" value="Zinc finger, CCHC-type"/>
    <property type="match status" value="2"/>
</dbReference>
<dbReference type="PANTHER" id="PTHR47798:SF2">
    <property type="entry name" value="CCHC-TYPE DOMAIN-CONTAINING PROTEIN"/>
    <property type="match status" value="1"/>
</dbReference>
<accession>A0A0P1AKP9</accession>
<evidence type="ECO:0000256" key="2">
    <source>
        <dbReference type="ARBA" id="ARBA00022737"/>
    </source>
</evidence>
<dbReference type="GeneID" id="36406371"/>
<feature type="compositionally biased region" description="Basic residues" evidence="6">
    <location>
        <begin position="12"/>
        <end position="24"/>
    </location>
</feature>
<dbReference type="AlphaFoldDB" id="A0A0P1AKP9"/>
<feature type="domain" description="CCHC-type" evidence="7">
    <location>
        <begin position="67"/>
        <end position="82"/>
    </location>
</feature>
<dbReference type="InterPro" id="IPR006119">
    <property type="entry name" value="Resolv_N"/>
</dbReference>
<keyword evidence="3 5" id="KW-0863">Zinc-finger</keyword>
<dbReference type="OrthoDB" id="3863715at2759"/>
<evidence type="ECO:0000256" key="3">
    <source>
        <dbReference type="ARBA" id="ARBA00022771"/>
    </source>
</evidence>
<feature type="compositionally biased region" description="Basic and acidic residues" evidence="6">
    <location>
        <begin position="1"/>
        <end position="11"/>
    </location>
</feature>
<dbReference type="GO" id="GO:0008270">
    <property type="term" value="F:zinc ion binding"/>
    <property type="evidence" value="ECO:0007669"/>
    <property type="project" value="UniProtKB-KW"/>
</dbReference>
<dbReference type="InterPro" id="IPR036875">
    <property type="entry name" value="Znf_CCHC_sf"/>
</dbReference>
<dbReference type="Pfam" id="PF00098">
    <property type="entry name" value="zf-CCHC"/>
    <property type="match status" value="2"/>
</dbReference>
<name>A0A0P1AKP9_PLAHL</name>
<evidence type="ECO:0000259" key="8">
    <source>
        <dbReference type="PROSITE" id="PS51736"/>
    </source>
</evidence>